<keyword evidence="3" id="KW-1185">Reference proteome</keyword>
<proteinExistence type="predicted"/>
<feature type="region of interest" description="Disordered" evidence="1">
    <location>
        <begin position="91"/>
        <end position="126"/>
    </location>
</feature>
<reference evidence="2 3" key="1">
    <citation type="submission" date="2015-08" db="EMBL/GenBank/DDBJ databases">
        <title>Next Generation Sequencing and Analysis of the Genome of Puccinia sorghi L Schw, the Causal Agent of Maize Common Rust.</title>
        <authorList>
            <person name="Rochi L."/>
            <person name="Burguener G."/>
            <person name="Darino M."/>
            <person name="Turjanski A."/>
            <person name="Kreff E."/>
            <person name="Dieguez M.J."/>
            <person name="Sacco F."/>
        </authorList>
    </citation>
    <scope>NUCLEOTIDE SEQUENCE [LARGE SCALE GENOMIC DNA]</scope>
    <source>
        <strain evidence="2 3">RO10H11247</strain>
    </source>
</reference>
<name>A0A0L6V6D2_9BASI</name>
<dbReference type="Proteomes" id="UP000037035">
    <property type="component" value="Unassembled WGS sequence"/>
</dbReference>
<gene>
    <name evidence="2" type="ORF">VP01_2445g1</name>
</gene>
<evidence type="ECO:0000256" key="1">
    <source>
        <dbReference type="SAM" id="MobiDB-lite"/>
    </source>
</evidence>
<feature type="region of interest" description="Disordered" evidence="1">
    <location>
        <begin position="180"/>
        <end position="205"/>
    </location>
</feature>
<dbReference type="EMBL" id="LAVV01007331">
    <property type="protein sequence ID" value="KNZ56274.1"/>
    <property type="molecule type" value="Genomic_DNA"/>
</dbReference>
<evidence type="ECO:0000313" key="3">
    <source>
        <dbReference type="Proteomes" id="UP000037035"/>
    </source>
</evidence>
<feature type="region of interest" description="Disordered" evidence="1">
    <location>
        <begin position="384"/>
        <end position="436"/>
    </location>
</feature>
<organism evidence="2 3">
    <name type="scientific">Puccinia sorghi</name>
    <dbReference type="NCBI Taxonomy" id="27349"/>
    <lineage>
        <taxon>Eukaryota</taxon>
        <taxon>Fungi</taxon>
        <taxon>Dikarya</taxon>
        <taxon>Basidiomycota</taxon>
        <taxon>Pucciniomycotina</taxon>
        <taxon>Pucciniomycetes</taxon>
        <taxon>Pucciniales</taxon>
        <taxon>Pucciniaceae</taxon>
        <taxon>Puccinia</taxon>
    </lineage>
</organism>
<evidence type="ECO:0000313" key="2">
    <source>
        <dbReference type="EMBL" id="KNZ56274.1"/>
    </source>
</evidence>
<dbReference type="VEuPathDB" id="FungiDB:VP01_2445g1"/>
<sequence length="436" mass="48515">MAVDAPCRGSKGREQNTMPLNWVWMAFDTLCKGHQLSFTPNLTPLFRGSIFDDPLGRGSTFIHAKMGYADGVLQSRGVSLTLLKSFTKQCEDPSGHPAPRVTARWTSGSVGGRTEAATPVGEHRQSGQLKRPWLHAMWNRCPHPIQERIVDIPPASPSASIFSRHIAHLSAAFALPVPFPSSSSDSLTPITTESSPPPPKMRPSDPSCLLLSVHLSKPISFVLGLCMQTQQHGKSKGKMSRKITFFYHLQGRTAGELQAQTPPAITEANHDDDDGLVIRQALHDIGRDQAAALVQQSKFLNMSLLSLSHRHQQPRGPSHQVDDHNPSSHSHITFFFFLFLQKKKEGKLRLLQWCRCCGTIYDRRRNRNNFHVLCVCPGPGAPRNTGSLVKPKREAASKVATPRRRPTSPASFNAWWPLKKQKKQKLDTRSRKHLTA</sequence>
<protein>
    <submittedName>
        <fullName evidence="2">Uncharacterized protein</fullName>
    </submittedName>
</protein>
<dbReference type="AlphaFoldDB" id="A0A0L6V6D2"/>
<comment type="caution">
    <text evidence="2">The sequence shown here is derived from an EMBL/GenBank/DDBJ whole genome shotgun (WGS) entry which is preliminary data.</text>
</comment>
<accession>A0A0L6V6D2</accession>